<feature type="compositionally biased region" description="Low complexity" evidence="1">
    <location>
        <begin position="75"/>
        <end position="84"/>
    </location>
</feature>
<evidence type="ECO:0000313" key="2">
    <source>
        <dbReference type="EMBL" id="GJS64922.1"/>
    </source>
</evidence>
<evidence type="ECO:0000256" key="1">
    <source>
        <dbReference type="SAM" id="MobiDB-lite"/>
    </source>
</evidence>
<proteinExistence type="predicted"/>
<sequence>MSVIHSMMMIKMTKLNPMRMIFISTRFVCARMRMKKMKDAEVEGSDKGDEEITDATKEETEKTSEAKDDTKKTELPPSSSSLPVSSGFGDQFLKLSSDSSLVSTVKDSTDADVSSLLDIPIQYKTPQTQSPSVQTIPISVIPETTNLPPIPEIINETPTSTAVTSPQVTPILSSLQQIPTPIPTPTITTDALTITTVVLESNALTIVELSVAELEKYVSEIKTGDHSSVDLAVL</sequence>
<keyword evidence="3" id="KW-1185">Reference proteome</keyword>
<organism evidence="2 3">
    <name type="scientific">Tanacetum coccineum</name>
    <dbReference type="NCBI Taxonomy" id="301880"/>
    <lineage>
        <taxon>Eukaryota</taxon>
        <taxon>Viridiplantae</taxon>
        <taxon>Streptophyta</taxon>
        <taxon>Embryophyta</taxon>
        <taxon>Tracheophyta</taxon>
        <taxon>Spermatophyta</taxon>
        <taxon>Magnoliopsida</taxon>
        <taxon>eudicotyledons</taxon>
        <taxon>Gunneridae</taxon>
        <taxon>Pentapetalae</taxon>
        <taxon>asterids</taxon>
        <taxon>campanulids</taxon>
        <taxon>Asterales</taxon>
        <taxon>Asteraceae</taxon>
        <taxon>Asteroideae</taxon>
        <taxon>Anthemideae</taxon>
        <taxon>Anthemidinae</taxon>
        <taxon>Tanacetum</taxon>
    </lineage>
</organism>
<evidence type="ECO:0000313" key="3">
    <source>
        <dbReference type="Proteomes" id="UP001151760"/>
    </source>
</evidence>
<gene>
    <name evidence="2" type="ORF">Tco_0679486</name>
</gene>
<feature type="region of interest" description="Disordered" evidence="1">
    <location>
        <begin position="39"/>
        <end position="84"/>
    </location>
</feature>
<dbReference type="Proteomes" id="UP001151760">
    <property type="component" value="Unassembled WGS sequence"/>
</dbReference>
<protein>
    <submittedName>
        <fullName evidence="2">Uncharacterized protein</fullName>
    </submittedName>
</protein>
<name>A0ABQ4XI41_9ASTR</name>
<accession>A0ABQ4XI41</accession>
<reference evidence="2" key="1">
    <citation type="journal article" date="2022" name="Int. J. Mol. Sci.">
        <title>Draft Genome of Tanacetum Coccineum: Genomic Comparison of Closely Related Tanacetum-Family Plants.</title>
        <authorList>
            <person name="Yamashiro T."/>
            <person name="Shiraishi A."/>
            <person name="Nakayama K."/>
            <person name="Satake H."/>
        </authorList>
    </citation>
    <scope>NUCLEOTIDE SEQUENCE</scope>
</reference>
<dbReference type="EMBL" id="BQNB010009539">
    <property type="protein sequence ID" value="GJS64922.1"/>
    <property type="molecule type" value="Genomic_DNA"/>
</dbReference>
<feature type="compositionally biased region" description="Basic and acidic residues" evidence="1">
    <location>
        <begin position="54"/>
        <end position="74"/>
    </location>
</feature>
<reference evidence="2" key="2">
    <citation type="submission" date="2022-01" db="EMBL/GenBank/DDBJ databases">
        <authorList>
            <person name="Yamashiro T."/>
            <person name="Shiraishi A."/>
            <person name="Satake H."/>
            <person name="Nakayama K."/>
        </authorList>
    </citation>
    <scope>NUCLEOTIDE SEQUENCE</scope>
</reference>
<comment type="caution">
    <text evidence="2">The sequence shown here is derived from an EMBL/GenBank/DDBJ whole genome shotgun (WGS) entry which is preliminary data.</text>
</comment>